<dbReference type="InterPro" id="IPR006843">
    <property type="entry name" value="PAP/fibrillin_dom"/>
</dbReference>
<comment type="subcellular location">
    <subcellularLocation>
        <location evidence="1">Plastid</location>
    </subcellularLocation>
</comment>
<keyword evidence="6" id="KW-1185">Reference proteome</keyword>
<comment type="caution">
    <text evidence="5">The sequence shown here is derived from an EMBL/GenBank/DDBJ whole genome shotgun (WGS) entry which is preliminary data.</text>
</comment>
<dbReference type="PANTHER" id="PTHR31906">
    <property type="entry name" value="PLASTID-LIPID-ASSOCIATED PROTEIN 4, CHLOROPLASTIC-RELATED"/>
    <property type="match status" value="1"/>
</dbReference>
<protein>
    <recommendedName>
        <fullName evidence="4">Plastid lipid-associated protein/fibrillin conserved domain-containing protein</fullName>
    </recommendedName>
</protein>
<feature type="domain" description="Plastid lipid-associated protein/fibrillin conserved" evidence="4">
    <location>
        <begin position="60"/>
        <end position="219"/>
    </location>
</feature>
<reference evidence="5" key="1">
    <citation type="submission" date="2017-08" db="EMBL/GenBank/DDBJ databases">
        <authorList>
            <person name="Polle J.E."/>
            <person name="Barry K."/>
            <person name="Cushman J."/>
            <person name="Schmutz J."/>
            <person name="Tran D."/>
            <person name="Hathwaick L.T."/>
            <person name="Yim W.C."/>
            <person name="Jenkins J."/>
            <person name="Mckie-Krisberg Z.M."/>
            <person name="Prochnik S."/>
            <person name="Lindquist E."/>
            <person name="Dockter R.B."/>
            <person name="Adam C."/>
            <person name="Molina H."/>
            <person name="Bunkerborg J."/>
            <person name="Jin E."/>
            <person name="Buchheim M."/>
            <person name="Magnuson J."/>
        </authorList>
    </citation>
    <scope>NUCLEOTIDE SEQUENCE</scope>
    <source>
        <strain evidence="5">CCAP 19/18</strain>
    </source>
</reference>
<keyword evidence="2" id="KW-0934">Plastid</keyword>
<evidence type="ECO:0000259" key="4">
    <source>
        <dbReference type="Pfam" id="PF04755"/>
    </source>
</evidence>
<dbReference type="InterPro" id="IPR039633">
    <property type="entry name" value="PAP"/>
</dbReference>
<sequence length="228" mass="25211">MLMNSKAPIAGRSSLLQQQWQFRPHLAARQRLAPPPQVAGLSLPNPFEFFGGNKEKQREEKKEELLAIIKPLQRGANASDEDKAEVEATCRALEKLNPNPKALSCELINGKWELLYTTSDTILGLNKPPPLRPLGPIYQTIDAENGKAKNSETFPSFNQVNADLTPKSANKVAVQFKQFKILGLIPITAPEDAKGELATTYLDEELRISRGDKGNLFVLRMADPNGKP</sequence>
<accession>A0ABQ7GSY1</accession>
<evidence type="ECO:0000256" key="1">
    <source>
        <dbReference type="ARBA" id="ARBA00004474"/>
    </source>
</evidence>
<name>A0ABQ7GSY1_DUNSA</name>
<dbReference type="Pfam" id="PF04755">
    <property type="entry name" value="PAP_fibrillin"/>
    <property type="match status" value="1"/>
</dbReference>
<evidence type="ECO:0000313" key="5">
    <source>
        <dbReference type="EMBL" id="KAF5837700.1"/>
    </source>
</evidence>
<evidence type="ECO:0000313" key="6">
    <source>
        <dbReference type="Proteomes" id="UP000815325"/>
    </source>
</evidence>
<feature type="region of interest" description="Disordered" evidence="3">
    <location>
        <begin position="37"/>
        <end position="56"/>
    </location>
</feature>
<evidence type="ECO:0000256" key="2">
    <source>
        <dbReference type="ARBA" id="ARBA00022640"/>
    </source>
</evidence>
<organism evidence="5 6">
    <name type="scientific">Dunaliella salina</name>
    <name type="common">Green alga</name>
    <name type="synonym">Protococcus salinus</name>
    <dbReference type="NCBI Taxonomy" id="3046"/>
    <lineage>
        <taxon>Eukaryota</taxon>
        <taxon>Viridiplantae</taxon>
        <taxon>Chlorophyta</taxon>
        <taxon>core chlorophytes</taxon>
        <taxon>Chlorophyceae</taxon>
        <taxon>CS clade</taxon>
        <taxon>Chlamydomonadales</taxon>
        <taxon>Dunaliellaceae</taxon>
        <taxon>Dunaliella</taxon>
    </lineage>
</organism>
<proteinExistence type="predicted"/>
<gene>
    <name evidence="5" type="ORF">DUNSADRAFT_4010</name>
</gene>
<dbReference type="EMBL" id="MU069606">
    <property type="protein sequence ID" value="KAF5837700.1"/>
    <property type="molecule type" value="Genomic_DNA"/>
</dbReference>
<evidence type="ECO:0000256" key="3">
    <source>
        <dbReference type="SAM" id="MobiDB-lite"/>
    </source>
</evidence>
<dbReference type="Proteomes" id="UP000815325">
    <property type="component" value="Unassembled WGS sequence"/>
</dbReference>